<dbReference type="Proteomes" id="UP000701853">
    <property type="component" value="Chromosome 5"/>
</dbReference>
<dbReference type="OrthoDB" id="990417at2759"/>
<proteinExistence type="predicted"/>
<gene>
    <name evidence="2" type="ORF">CXB51_009790</name>
</gene>
<accession>A0A8J5Z010</accession>
<sequence>MARELAEKEANPSPSQCALHPNRSCTPKTPPECPAYSRNCH</sequence>
<keyword evidence="3" id="KW-1185">Reference proteome</keyword>
<dbReference type="AlphaFoldDB" id="A0A8J5Z010"/>
<comment type="caution">
    <text evidence="2">The sequence shown here is derived from an EMBL/GenBank/DDBJ whole genome shotgun (WGS) entry which is preliminary data.</text>
</comment>
<dbReference type="EMBL" id="JAHUZN010000005">
    <property type="protein sequence ID" value="KAG8492497.1"/>
    <property type="molecule type" value="Genomic_DNA"/>
</dbReference>
<organism evidence="2 3">
    <name type="scientific">Gossypium anomalum</name>
    <dbReference type="NCBI Taxonomy" id="47600"/>
    <lineage>
        <taxon>Eukaryota</taxon>
        <taxon>Viridiplantae</taxon>
        <taxon>Streptophyta</taxon>
        <taxon>Embryophyta</taxon>
        <taxon>Tracheophyta</taxon>
        <taxon>Spermatophyta</taxon>
        <taxon>Magnoliopsida</taxon>
        <taxon>eudicotyledons</taxon>
        <taxon>Gunneridae</taxon>
        <taxon>Pentapetalae</taxon>
        <taxon>rosids</taxon>
        <taxon>malvids</taxon>
        <taxon>Malvales</taxon>
        <taxon>Malvaceae</taxon>
        <taxon>Malvoideae</taxon>
        <taxon>Gossypium</taxon>
    </lineage>
</organism>
<evidence type="ECO:0000313" key="2">
    <source>
        <dbReference type="EMBL" id="KAG8492497.1"/>
    </source>
</evidence>
<reference evidence="2 3" key="1">
    <citation type="journal article" date="2021" name="bioRxiv">
        <title>The Gossypium anomalum genome as a resource for cotton improvement and evolutionary analysis of hybrid incompatibility.</title>
        <authorList>
            <person name="Grover C.E."/>
            <person name="Yuan D."/>
            <person name="Arick M.A."/>
            <person name="Miller E.R."/>
            <person name="Hu G."/>
            <person name="Peterson D.G."/>
            <person name="Wendel J.F."/>
            <person name="Udall J.A."/>
        </authorList>
    </citation>
    <scope>NUCLEOTIDE SEQUENCE [LARGE SCALE GENOMIC DNA]</scope>
    <source>
        <strain evidence="2">JFW-Udall</strain>
        <tissue evidence="2">Leaf</tissue>
    </source>
</reference>
<feature type="region of interest" description="Disordered" evidence="1">
    <location>
        <begin position="1"/>
        <end position="41"/>
    </location>
</feature>
<protein>
    <submittedName>
        <fullName evidence="2">Uncharacterized protein</fullName>
    </submittedName>
</protein>
<name>A0A8J5Z010_9ROSI</name>
<evidence type="ECO:0000256" key="1">
    <source>
        <dbReference type="SAM" id="MobiDB-lite"/>
    </source>
</evidence>
<feature type="compositionally biased region" description="Basic and acidic residues" evidence="1">
    <location>
        <begin position="1"/>
        <end position="10"/>
    </location>
</feature>
<evidence type="ECO:0000313" key="3">
    <source>
        <dbReference type="Proteomes" id="UP000701853"/>
    </source>
</evidence>